<dbReference type="KEGG" id="gai:IMCC3135_30355"/>
<evidence type="ECO:0000256" key="2">
    <source>
        <dbReference type="ARBA" id="ARBA00012438"/>
    </source>
</evidence>
<evidence type="ECO:0000259" key="3">
    <source>
        <dbReference type="PROSITE" id="PS50109"/>
    </source>
</evidence>
<dbReference type="InterPro" id="IPR004358">
    <property type="entry name" value="Sig_transdc_His_kin-like_C"/>
</dbReference>
<dbReference type="InterPro" id="IPR036890">
    <property type="entry name" value="HATPase_C_sf"/>
</dbReference>
<proteinExistence type="predicted"/>
<dbReference type="EC" id="2.7.13.3" evidence="2"/>
<evidence type="ECO:0000313" key="5">
    <source>
        <dbReference type="Proteomes" id="UP000250079"/>
    </source>
</evidence>
<protein>
    <recommendedName>
        <fullName evidence="2">histidine kinase</fullName>
        <ecNumber evidence="2">2.7.13.3</ecNumber>
    </recommendedName>
</protein>
<dbReference type="PANTHER" id="PTHR43065:SF49">
    <property type="entry name" value="HISTIDINE KINASE"/>
    <property type="match status" value="1"/>
</dbReference>
<dbReference type="InterPro" id="IPR003594">
    <property type="entry name" value="HATPase_dom"/>
</dbReference>
<dbReference type="SMART" id="SM00387">
    <property type="entry name" value="HATPase_c"/>
    <property type="match status" value="1"/>
</dbReference>
<dbReference type="PANTHER" id="PTHR43065">
    <property type="entry name" value="SENSOR HISTIDINE KINASE"/>
    <property type="match status" value="1"/>
</dbReference>
<reference evidence="4 5" key="1">
    <citation type="submission" date="2016-12" db="EMBL/GenBank/DDBJ databases">
        <authorList>
            <person name="Song W.-J."/>
            <person name="Kurnit D.M."/>
        </authorList>
    </citation>
    <scope>NUCLEOTIDE SEQUENCE [LARGE SCALE GENOMIC DNA]</scope>
    <source>
        <strain evidence="4 5">IMCC3135</strain>
    </source>
</reference>
<feature type="domain" description="Histidine kinase" evidence="3">
    <location>
        <begin position="1"/>
        <end position="200"/>
    </location>
</feature>
<gene>
    <name evidence="4" type="ORF">IMCC3135_30355</name>
</gene>
<dbReference type="OrthoDB" id="9772100at2"/>
<comment type="catalytic activity">
    <reaction evidence="1">
        <text>ATP + protein L-histidine = ADP + protein N-phospho-L-histidine.</text>
        <dbReference type="EC" id="2.7.13.3"/>
    </reaction>
</comment>
<dbReference type="PROSITE" id="PS50109">
    <property type="entry name" value="HIS_KIN"/>
    <property type="match status" value="1"/>
</dbReference>
<dbReference type="EMBL" id="CP018632">
    <property type="protein sequence ID" value="ASJ76120.1"/>
    <property type="molecule type" value="Genomic_DNA"/>
</dbReference>
<evidence type="ECO:0000313" key="4">
    <source>
        <dbReference type="EMBL" id="ASJ76120.1"/>
    </source>
</evidence>
<accession>A0A2Z2P3Y4</accession>
<dbReference type="AlphaFoldDB" id="A0A2Z2P3Y4"/>
<dbReference type="Proteomes" id="UP000250079">
    <property type="component" value="Chromosome"/>
</dbReference>
<dbReference type="GO" id="GO:0004673">
    <property type="term" value="F:protein histidine kinase activity"/>
    <property type="evidence" value="ECO:0007669"/>
    <property type="project" value="UniProtKB-EC"/>
</dbReference>
<dbReference type="RefSeq" id="WP_088920934.1">
    <property type="nucleotide sequence ID" value="NZ_CP018632.1"/>
</dbReference>
<organism evidence="4 5">
    <name type="scientific">Granulosicoccus antarcticus IMCC3135</name>
    <dbReference type="NCBI Taxonomy" id="1192854"/>
    <lineage>
        <taxon>Bacteria</taxon>
        <taxon>Pseudomonadati</taxon>
        <taxon>Pseudomonadota</taxon>
        <taxon>Gammaproteobacteria</taxon>
        <taxon>Chromatiales</taxon>
        <taxon>Granulosicoccaceae</taxon>
        <taxon>Granulosicoccus</taxon>
    </lineage>
</organism>
<keyword evidence="5" id="KW-1185">Reference proteome</keyword>
<dbReference type="SUPFAM" id="SSF55874">
    <property type="entry name" value="ATPase domain of HSP90 chaperone/DNA topoisomerase II/histidine kinase"/>
    <property type="match status" value="1"/>
</dbReference>
<dbReference type="Pfam" id="PF02518">
    <property type="entry name" value="HATPase_c"/>
    <property type="match status" value="1"/>
</dbReference>
<dbReference type="InterPro" id="IPR005467">
    <property type="entry name" value="His_kinase_dom"/>
</dbReference>
<name>A0A2Z2P3Y4_9GAMM</name>
<sequence>MDITNEIHRDYLNKADTAAQMGARLTRRLLGFARQRQLKPTVLNANKHVLAAIELLRSTIGQHITLSSDLADDLWSILSDSSEIENTVVNLVINARDAMPRGGTVTIETRNVSFTGLEAENSFGILPGNYIRLSVSDTGIGMNEVVKAHVFEPFFTTKKANSGLGLASIHGFARQSGGDVHIHSDTDHGAVISVFLPSDCETVA</sequence>
<evidence type="ECO:0000256" key="1">
    <source>
        <dbReference type="ARBA" id="ARBA00000085"/>
    </source>
</evidence>
<dbReference type="PRINTS" id="PR00344">
    <property type="entry name" value="BCTRLSENSOR"/>
</dbReference>
<dbReference type="Gene3D" id="3.30.565.10">
    <property type="entry name" value="Histidine kinase-like ATPase, C-terminal domain"/>
    <property type="match status" value="1"/>
</dbReference>